<keyword evidence="2" id="KW-1185">Reference proteome</keyword>
<name>B9H7A4_POPTR</name>
<evidence type="ECO:0000313" key="2">
    <source>
        <dbReference type="Proteomes" id="UP000006729"/>
    </source>
</evidence>
<dbReference type="InParanoid" id="B9H7A4"/>
<sequence length="103" mass="11600">MAPGITATQTRALGLSNQILEGPIKRTIRNNSKKGERDSQILDKIIKDKGIPVQVNVFAQQHSWIPPNNGQIKNLIVMHPVAFVARDRRGELFWAELGHARWP</sequence>
<dbReference type="Proteomes" id="UP000006729">
    <property type="component" value="Chromosome 5"/>
</dbReference>
<reference evidence="1 2" key="1">
    <citation type="journal article" date="2006" name="Science">
        <title>The genome of black cottonwood, Populus trichocarpa (Torr. &amp; Gray).</title>
        <authorList>
            <person name="Tuskan G.A."/>
            <person name="Difazio S."/>
            <person name="Jansson S."/>
            <person name="Bohlmann J."/>
            <person name="Grigoriev I."/>
            <person name="Hellsten U."/>
            <person name="Putnam N."/>
            <person name="Ralph S."/>
            <person name="Rombauts S."/>
            <person name="Salamov A."/>
            <person name="Schein J."/>
            <person name="Sterck L."/>
            <person name="Aerts A."/>
            <person name="Bhalerao R.R."/>
            <person name="Bhalerao R.P."/>
            <person name="Blaudez D."/>
            <person name="Boerjan W."/>
            <person name="Brun A."/>
            <person name="Brunner A."/>
            <person name="Busov V."/>
            <person name="Campbell M."/>
            <person name="Carlson J."/>
            <person name="Chalot M."/>
            <person name="Chapman J."/>
            <person name="Chen G.L."/>
            <person name="Cooper D."/>
            <person name="Coutinho P.M."/>
            <person name="Couturier J."/>
            <person name="Covert S."/>
            <person name="Cronk Q."/>
            <person name="Cunningham R."/>
            <person name="Davis J."/>
            <person name="Degroeve S."/>
            <person name="Dejardin A."/>
            <person name="Depamphilis C."/>
            <person name="Detter J."/>
            <person name="Dirks B."/>
            <person name="Dubchak I."/>
            <person name="Duplessis S."/>
            <person name="Ehlting J."/>
            <person name="Ellis B."/>
            <person name="Gendler K."/>
            <person name="Goodstein D."/>
            <person name="Gribskov M."/>
            <person name="Grimwood J."/>
            <person name="Groover A."/>
            <person name="Gunter L."/>
            <person name="Hamberger B."/>
            <person name="Heinze B."/>
            <person name="Helariutta Y."/>
            <person name="Henrissat B."/>
            <person name="Holligan D."/>
            <person name="Holt R."/>
            <person name="Huang W."/>
            <person name="Islam-Faridi N."/>
            <person name="Jones S."/>
            <person name="Jones-Rhoades M."/>
            <person name="Jorgensen R."/>
            <person name="Joshi C."/>
            <person name="Kangasjarvi J."/>
            <person name="Karlsson J."/>
            <person name="Kelleher C."/>
            <person name="Kirkpatrick R."/>
            <person name="Kirst M."/>
            <person name="Kohler A."/>
            <person name="Kalluri U."/>
            <person name="Larimer F."/>
            <person name="Leebens-Mack J."/>
            <person name="Leple J.C."/>
            <person name="Locascio P."/>
            <person name="Lou Y."/>
            <person name="Lucas S."/>
            <person name="Martin F."/>
            <person name="Montanini B."/>
            <person name="Napoli C."/>
            <person name="Nelson D.R."/>
            <person name="Nelson C."/>
            <person name="Nieminen K."/>
            <person name="Nilsson O."/>
            <person name="Pereda V."/>
            <person name="Peter G."/>
            <person name="Philippe R."/>
            <person name="Pilate G."/>
            <person name="Poliakov A."/>
            <person name="Razumovskaya J."/>
            <person name="Richardson P."/>
            <person name="Rinaldi C."/>
            <person name="Ritland K."/>
            <person name="Rouze P."/>
            <person name="Ryaboy D."/>
            <person name="Schmutz J."/>
            <person name="Schrader J."/>
            <person name="Segerman B."/>
            <person name="Shin H."/>
            <person name="Siddiqui A."/>
            <person name="Sterky F."/>
            <person name="Terry A."/>
            <person name="Tsai C.J."/>
            <person name="Uberbacher E."/>
            <person name="Unneberg P."/>
            <person name="Vahala J."/>
            <person name="Wall K."/>
            <person name="Wessler S."/>
            <person name="Yang G."/>
            <person name="Yin T."/>
            <person name="Douglas C."/>
            <person name="Marra M."/>
            <person name="Sandberg G."/>
            <person name="Van de Peer Y."/>
            <person name="Rokhsar D."/>
        </authorList>
    </citation>
    <scope>NUCLEOTIDE SEQUENCE [LARGE SCALE GENOMIC DNA]</scope>
    <source>
        <strain evidence="2">cv. Nisqually</strain>
    </source>
</reference>
<dbReference type="EMBL" id="CM009294">
    <property type="protein sequence ID" value="PNT37154.1"/>
    <property type="molecule type" value="Genomic_DNA"/>
</dbReference>
<evidence type="ECO:0000313" key="1">
    <source>
        <dbReference type="EMBL" id="PNT37154.1"/>
    </source>
</evidence>
<gene>
    <name evidence="1" type="ORF">POPTR_005G172700</name>
</gene>
<protein>
    <submittedName>
        <fullName evidence="1">Uncharacterized protein</fullName>
    </submittedName>
</protein>
<proteinExistence type="predicted"/>
<accession>B9H7A4</accession>
<dbReference type="AlphaFoldDB" id="B9H7A4"/>
<dbReference type="HOGENOM" id="CLU_2268436_0_0_1"/>
<organism evidence="1 2">
    <name type="scientific">Populus trichocarpa</name>
    <name type="common">Western balsam poplar</name>
    <name type="synonym">Populus balsamifera subsp. trichocarpa</name>
    <dbReference type="NCBI Taxonomy" id="3694"/>
    <lineage>
        <taxon>Eukaryota</taxon>
        <taxon>Viridiplantae</taxon>
        <taxon>Streptophyta</taxon>
        <taxon>Embryophyta</taxon>
        <taxon>Tracheophyta</taxon>
        <taxon>Spermatophyta</taxon>
        <taxon>Magnoliopsida</taxon>
        <taxon>eudicotyledons</taxon>
        <taxon>Gunneridae</taxon>
        <taxon>Pentapetalae</taxon>
        <taxon>rosids</taxon>
        <taxon>fabids</taxon>
        <taxon>Malpighiales</taxon>
        <taxon>Salicaceae</taxon>
        <taxon>Saliceae</taxon>
        <taxon>Populus</taxon>
    </lineage>
</organism>